<dbReference type="InterPro" id="IPR001387">
    <property type="entry name" value="Cro/C1-type_HTH"/>
</dbReference>
<dbReference type="PANTHER" id="PTHR34475">
    <property type="match status" value="1"/>
</dbReference>
<dbReference type="GO" id="GO:0003677">
    <property type="term" value="F:DNA binding"/>
    <property type="evidence" value="ECO:0007669"/>
    <property type="project" value="InterPro"/>
</dbReference>
<keyword evidence="7" id="KW-1185">Reference proteome</keyword>
<reference evidence="4 6" key="3">
    <citation type="journal article" name="Genome Announc.">
        <title>Complete Genome Sequence of Pseudomonas balearica DSM 6083T.</title>
        <authorList>
            <person name="Bennasar-Figueras A."/>
            <person name="Salva-Serra F."/>
            <person name="Jaen-Luchoro D."/>
            <person name="Segui C."/>
            <person name="Aliaga F."/>
            <person name="Busquets A."/>
            <person name="Gomila M."/>
            <person name="Moore E.R."/>
            <person name="Lalucat J."/>
        </authorList>
    </citation>
    <scope>NUCLEOTIDE SEQUENCE [LARGE SCALE GENOMIC DNA]</scope>
    <source>
        <strain evidence="6">DSM 6083</strain>
        <strain evidence="4">DSM6083</strain>
    </source>
</reference>
<evidence type="ECO:0000313" key="5">
    <source>
        <dbReference type="EMBL" id="SDM39397.1"/>
    </source>
</evidence>
<evidence type="ECO:0000256" key="2">
    <source>
        <dbReference type="SAM" id="Phobius"/>
    </source>
</evidence>
<keyword evidence="2" id="KW-0472">Membrane</keyword>
<evidence type="ECO:0000259" key="3">
    <source>
        <dbReference type="Pfam" id="PF13464"/>
    </source>
</evidence>
<evidence type="ECO:0000313" key="6">
    <source>
        <dbReference type="Proteomes" id="UP000031271"/>
    </source>
</evidence>
<dbReference type="Pfam" id="PF13413">
    <property type="entry name" value="HTH_25"/>
    <property type="match status" value="1"/>
</dbReference>
<dbReference type="EMBL" id="CP007511">
    <property type="protein sequence ID" value="AJE14625.1"/>
    <property type="molecule type" value="Genomic_DNA"/>
</dbReference>
<proteinExistence type="predicted"/>
<dbReference type="Gene3D" id="1.10.260.40">
    <property type="entry name" value="lambda repressor-like DNA-binding domains"/>
    <property type="match status" value="1"/>
</dbReference>
<dbReference type="AlphaFoldDB" id="A0A8D3XZK8"/>
<dbReference type="KEGG" id="pbm:CL52_06060"/>
<evidence type="ECO:0000313" key="4">
    <source>
        <dbReference type="EMBL" id="AJE14625.1"/>
    </source>
</evidence>
<dbReference type="PANTHER" id="PTHR34475:SF1">
    <property type="entry name" value="CYTOSKELETON PROTEIN RODZ"/>
    <property type="match status" value="1"/>
</dbReference>
<dbReference type="InterPro" id="IPR050400">
    <property type="entry name" value="Bact_Cytoskel_RodZ"/>
</dbReference>
<feature type="compositionally biased region" description="Low complexity" evidence="1">
    <location>
        <begin position="206"/>
        <end position="264"/>
    </location>
</feature>
<keyword evidence="2" id="KW-1133">Transmembrane helix</keyword>
<gene>
    <name evidence="4" type="ORF">CL52_06060</name>
    <name evidence="5" type="ORF">SAMN05660875_104358</name>
</gene>
<dbReference type="CDD" id="cd00093">
    <property type="entry name" value="HTH_XRE"/>
    <property type="match status" value="1"/>
</dbReference>
<dbReference type="RefSeq" id="WP_043219091.1">
    <property type="nucleotide sequence ID" value="NZ_CP007511.1"/>
</dbReference>
<dbReference type="InterPro" id="IPR025194">
    <property type="entry name" value="RodZ-like_C"/>
</dbReference>
<feature type="domain" description="Cytoskeleton protein RodZ-like C-terminal" evidence="3">
    <location>
        <begin position="274"/>
        <end position="345"/>
    </location>
</feature>
<feature type="transmembrane region" description="Helical" evidence="2">
    <location>
        <begin position="113"/>
        <end position="134"/>
    </location>
</feature>
<accession>A0A8D3XZK8</accession>
<reference evidence="6" key="1">
    <citation type="submission" date="2014-03" db="EMBL/GenBank/DDBJ databases">
        <title>Complete genome of Pseudomonas balearica DSM 6083T, a sewage water isolate from an enrichment with 2-methylnaphthalene.</title>
        <authorList>
            <person name="Salva-Serra F."/>
            <person name="Jaen-Luchoro D."/>
            <person name="Busquets A."/>
            <person name="Pena A."/>
            <person name="Gomila M."/>
            <person name="Bosch R."/>
            <person name="Nogales B."/>
            <person name="Garcia-Valdes E."/>
            <person name="Lalucat J."/>
            <person name="Bennasar A."/>
        </authorList>
    </citation>
    <scope>NUCLEOTIDE SEQUENCE [LARGE SCALE GENOMIC DNA]</scope>
    <source>
        <strain evidence="6">DSM 6083</strain>
    </source>
</reference>
<feature type="region of interest" description="Disordered" evidence="1">
    <location>
        <begin position="205"/>
        <end position="264"/>
    </location>
</feature>
<reference evidence="5 7" key="2">
    <citation type="submission" date="2016-10" db="EMBL/GenBank/DDBJ databases">
        <authorList>
            <person name="Varghese N."/>
            <person name="Submissions S."/>
        </authorList>
    </citation>
    <scope>NUCLEOTIDE SEQUENCE [LARGE SCALE GENOMIC DNA]</scope>
    <source>
        <strain evidence="5 7">DSM 6083</strain>
    </source>
</reference>
<organism evidence="4 6">
    <name type="scientific">Stutzerimonas balearica DSM 6083</name>
    <dbReference type="NCBI Taxonomy" id="1123016"/>
    <lineage>
        <taxon>Bacteria</taxon>
        <taxon>Pseudomonadati</taxon>
        <taxon>Pseudomonadota</taxon>
        <taxon>Gammaproteobacteria</taxon>
        <taxon>Pseudomonadales</taxon>
        <taxon>Pseudomonadaceae</taxon>
        <taxon>Stutzerimonas</taxon>
    </lineage>
</organism>
<dbReference type="InterPro" id="IPR010982">
    <property type="entry name" value="Lambda_DNA-bd_dom_sf"/>
</dbReference>
<name>A0A8D3XZK8_9GAMM</name>
<evidence type="ECO:0000256" key="1">
    <source>
        <dbReference type="SAM" id="MobiDB-lite"/>
    </source>
</evidence>
<evidence type="ECO:0000313" key="7">
    <source>
        <dbReference type="Proteomes" id="UP000182276"/>
    </source>
</evidence>
<dbReference type="Pfam" id="PF13464">
    <property type="entry name" value="RodZ_C"/>
    <property type="match status" value="1"/>
</dbReference>
<sequence>MSAPEHEPMSQMGGNPGETLRVAREQKGWSLQLVAQRLNLPTRSVEHIEAGDFGRLPGHTFARGYVRAYAKLLELDPNRLVNEFDRYTGTEATGSSTVQSLGRIEEPGRLSRSVMRVFGFLLLLLLVGASLYWWQERSGRDDAAAPVSALERIEVESADGTTQVHVLEDPDDQEVDEGALPLSPAPATDDAEVLAVPGAVEELANDQAQAASAEAAAEPSSVESSAVDSPSQPVAPQPAEQAEAASPAQAEMAAAEGAQQSGAAQLEDGEGRLELRFVADCWVRVTAADGRQLLSTVGKAGSERTVVGTAPLNVHLGFARGAVLTYNGNPVDVSPFIRGETARLTLGQ</sequence>
<dbReference type="EMBL" id="FNHO01000004">
    <property type="protein sequence ID" value="SDM39397.1"/>
    <property type="molecule type" value="Genomic_DNA"/>
</dbReference>
<dbReference type="SUPFAM" id="SSF47413">
    <property type="entry name" value="lambda repressor-like DNA-binding domains"/>
    <property type="match status" value="1"/>
</dbReference>
<protein>
    <submittedName>
        <fullName evidence="4">Cro/Cl family transcriptional regulator</fullName>
    </submittedName>
    <submittedName>
        <fullName evidence="5">Cytoskeleton protein RodZ</fullName>
    </submittedName>
</protein>
<dbReference type="Proteomes" id="UP000031271">
    <property type="component" value="Chromosome"/>
</dbReference>
<keyword evidence="2" id="KW-0812">Transmembrane</keyword>
<dbReference type="Proteomes" id="UP000182276">
    <property type="component" value="Unassembled WGS sequence"/>
</dbReference>
<dbReference type="GeneID" id="77259480"/>